<feature type="binding site" evidence="7">
    <location>
        <begin position="12"/>
        <end position="16"/>
    </location>
    <ligand>
        <name>L-glutamate</name>
        <dbReference type="ChEBI" id="CHEBI:29985"/>
    </ligand>
</feature>
<feature type="short sequence motif" description="'HIGH' region" evidence="7">
    <location>
        <begin position="15"/>
        <end position="25"/>
    </location>
</feature>
<dbReference type="GO" id="GO:0006424">
    <property type="term" value="P:glutamyl-tRNA aminoacylation"/>
    <property type="evidence" value="ECO:0007669"/>
    <property type="project" value="InterPro"/>
</dbReference>
<comment type="similarity">
    <text evidence="7">Belongs to the class-I aminoacyl-tRNA synthetase family. GluQ subfamily.</text>
</comment>
<dbReference type="HAMAP" id="MF_01428">
    <property type="entry name" value="Glu_Q_tRNA_synth"/>
    <property type="match status" value="1"/>
</dbReference>
<feature type="short sequence motif" description="'KMSKS' region" evidence="7">
    <location>
        <begin position="240"/>
        <end position="244"/>
    </location>
</feature>
<feature type="binding site" evidence="7">
    <location>
        <position position="184"/>
    </location>
    <ligand>
        <name>L-glutamate</name>
        <dbReference type="ChEBI" id="CHEBI:29985"/>
    </ligand>
</feature>
<dbReference type="NCBIfam" id="NF004314">
    <property type="entry name" value="PRK05710.1-3"/>
    <property type="match status" value="1"/>
</dbReference>
<dbReference type="GO" id="GO:0008270">
    <property type="term" value="F:zinc ion binding"/>
    <property type="evidence" value="ECO:0007669"/>
    <property type="project" value="UniProtKB-UniRule"/>
</dbReference>
<feature type="binding site" evidence="7">
    <location>
        <position position="106"/>
    </location>
    <ligand>
        <name>Zn(2+)</name>
        <dbReference type="ChEBI" id="CHEBI:29105"/>
    </ligand>
</feature>
<evidence type="ECO:0000256" key="6">
    <source>
        <dbReference type="ARBA" id="ARBA00023146"/>
    </source>
</evidence>
<dbReference type="InterPro" id="IPR022380">
    <property type="entry name" value="Glu-Q_tRNA(Asp)_Synthase"/>
</dbReference>
<dbReference type="Pfam" id="PF00749">
    <property type="entry name" value="tRNA-synt_1c"/>
    <property type="match status" value="1"/>
</dbReference>
<evidence type="ECO:0000256" key="2">
    <source>
        <dbReference type="ARBA" id="ARBA00022723"/>
    </source>
</evidence>
<evidence type="ECO:0000256" key="5">
    <source>
        <dbReference type="ARBA" id="ARBA00022840"/>
    </source>
</evidence>
<dbReference type="RefSeq" id="WP_143947044.1">
    <property type="nucleotide sequence ID" value="NZ_BAABMB010000004.1"/>
</dbReference>
<evidence type="ECO:0000313" key="10">
    <source>
        <dbReference type="EMBL" id="TSH98162.1"/>
    </source>
</evidence>
<feature type="binding site" evidence="7">
    <location>
        <position position="48"/>
    </location>
    <ligand>
        <name>L-glutamate</name>
        <dbReference type="ChEBI" id="CHEBI:29985"/>
    </ligand>
</feature>
<dbReference type="PRINTS" id="PR00987">
    <property type="entry name" value="TRNASYNTHGLU"/>
</dbReference>
<dbReference type="NCBIfam" id="TIGR03838">
    <property type="entry name" value="queuosine_YadB"/>
    <property type="match status" value="1"/>
</dbReference>
<feature type="binding site" evidence="7">
    <location>
        <position position="243"/>
    </location>
    <ligand>
        <name>ATP</name>
        <dbReference type="ChEBI" id="CHEBI:30616"/>
    </ligand>
</feature>
<name>A0A556AYZ9_9BURK</name>
<dbReference type="AlphaFoldDB" id="A0A556AYZ9"/>
<evidence type="ECO:0000259" key="9">
    <source>
        <dbReference type="Pfam" id="PF00749"/>
    </source>
</evidence>
<dbReference type="GO" id="GO:0006400">
    <property type="term" value="P:tRNA modification"/>
    <property type="evidence" value="ECO:0007669"/>
    <property type="project" value="InterPro"/>
</dbReference>
<dbReference type="InterPro" id="IPR014729">
    <property type="entry name" value="Rossmann-like_a/b/a_fold"/>
</dbReference>
<dbReference type="GO" id="GO:0005524">
    <property type="term" value="F:ATP binding"/>
    <property type="evidence" value="ECO:0007669"/>
    <property type="project" value="UniProtKB-KW"/>
</dbReference>
<feature type="binding site" evidence="7">
    <location>
        <position position="130"/>
    </location>
    <ligand>
        <name>Zn(2+)</name>
        <dbReference type="ChEBI" id="CHEBI:29105"/>
    </ligand>
</feature>
<feature type="binding site" evidence="7">
    <location>
        <position position="126"/>
    </location>
    <ligand>
        <name>Zn(2+)</name>
        <dbReference type="ChEBI" id="CHEBI:29105"/>
    </ligand>
</feature>
<dbReference type="InterPro" id="IPR000924">
    <property type="entry name" value="Glu/Gln-tRNA-synth"/>
</dbReference>
<dbReference type="Gene3D" id="3.40.50.620">
    <property type="entry name" value="HUPs"/>
    <property type="match status" value="1"/>
</dbReference>
<proteinExistence type="inferred from homology"/>
<keyword evidence="6 7" id="KW-0030">Aminoacyl-tRNA synthetase</keyword>
<dbReference type="NCBIfam" id="NF004313">
    <property type="entry name" value="PRK05710.1-2"/>
    <property type="match status" value="1"/>
</dbReference>
<dbReference type="GO" id="GO:0004818">
    <property type="term" value="F:glutamate-tRNA ligase activity"/>
    <property type="evidence" value="ECO:0007669"/>
    <property type="project" value="TreeGrafter"/>
</dbReference>
<dbReference type="OrthoDB" id="9807503at2"/>
<feature type="domain" description="Glutamyl/glutaminyl-tRNA synthetase class Ib catalytic" evidence="9">
    <location>
        <begin position="12"/>
        <end position="246"/>
    </location>
</feature>
<comment type="caution">
    <text evidence="10">The sequence shown here is derived from an EMBL/GenBank/DDBJ whole genome shotgun (WGS) entry which is preliminary data.</text>
</comment>
<keyword evidence="3 7" id="KW-0547">Nucleotide-binding</keyword>
<dbReference type="InterPro" id="IPR020058">
    <property type="entry name" value="Glu/Gln-tRNA-synth_Ib_cat-dom"/>
</dbReference>
<gene>
    <name evidence="7" type="primary">gluQ</name>
    <name evidence="10" type="ORF">FOZ76_05080</name>
</gene>
<keyword evidence="4 7" id="KW-0862">Zinc</keyword>
<dbReference type="Proteomes" id="UP000318405">
    <property type="component" value="Unassembled WGS sequence"/>
</dbReference>
<feature type="binding site" evidence="7">
    <location>
        <position position="202"/>
    </location>
    <ligand>
        <name>L-glutamate</name>
        <dbReference type="ChEBI" id="CHEBI:29985"/>
    </ligand>
</feature>
<keyword evidence="5 7" id="KW-0067">ATP-binding</keyword>
<dbReference type="SUPFAM" id="SSF52374">
    <property type="entry name" value="Nucleotidylyl transferase"/>
    <property type="match status" value="1"/>
</dbReference>
<comment type="cofactor">
    <cofactor evidence="7">
        <name>Zn(2+)</name>
        <dbReference type="ChEBI" id="CHEBI:29105"/>
    </cofactor>
    <text evidence="7">Binds 1 zinc ion per subunit.</text>
</comment>
<evidence type="ECO:0000313" key="11">
    <source>
        <dbReference type="Proteomes" id="UP000318405"/>
    </source>
</evidence>
<comment type="function">
    <text evidence="7">Catalyzes the tRNA-independent activation of glutamate in presence of ATP and the subsequent transfer of glutamate onto a tRNA(Asp). Glutamate is transferred on the 2-amino-5-(4,5-dihydroxy-2-cyclopenten-1-yl) moiety of the queuosine in the wobble position of the QUC anticodon.</text>
</comment>
<keyword evidence="11" id="KW-1185">Reference proteome</keyword>
<accession>A0A556AYZ9</accession>
<dbReference type="EMBL" id="VLTJ01000007">
    <property type="protein sequence ID" value="TSH98162.1"/>
    <property type="molecule type" value="Genomic_DNA"/>
</dbReference>
<evidence type="ECO:0000256" key="7">
    <source>
        <dbReference type="HAMAP-Rule" id="MF_01428"/>
    </source>
</evidence>
<dbReference type="InterPro" id="IPR049940">
    <property type="entry name" value="GluQ/Sye"/>
</dbReference>
<evidence type="ECO:0000256" key="8">
    <source>
        <dbReference type="RuleBase" id="RU363037"/>
    </source>
</evidence>
<keyword evidence="8" id="KW-0648">Protein biosynthesis</keyword>
<organism evidence="10 11">
    <name type="scientific">Verticiella sediminum</name>
    <dbReference type="NCBI Taxonomy" id="1247510"/>
    <lineage>
        <taxon>Bacteria</taxon>
        <taxon>Pseudomonadati</taxon>
        <taxon>Pseudomonadota</taxon>
        <taxon>Betaproteobacteria</taxon>
        <taxon>Burkholderiales</taxon>
        <taxon>Alcaligenaceae</taxon>
        <taxon>Verticiella</taxon>
    </lineage>
</organism>
<dbReference type="GO" id="GO:0005829">
    <property type="term" value="C:cytosol"/>
    <property type="evidence" value="ECO:0007669"/>
    <property type="project" value="TreeGrafter"/>
</dbReference>
<dbReference type="PANTHER" id="PTHR43311:SF1">
    <property type="entry name" value="GLUTAMYL-Q TRNA(ASP) SYNTHETASE"/>
    <property type="match status" value="1"/>
</dbReference>
<keyword evidence="2 7" id="KW-0479">Metal-binding</keyword>
<dbReference type="EC" id="6.1.1.-" evidence="7"/>
<evidence type="ECO:0000256" key="4">
    <source>
        <dbReference type="ARBA" id="ARBA00022833"/>
    </source>
</evidence>
<evidence type="ECO:0000256" key="3">
    <source>
        <dbReference type="ARBA" id="ARBA00022741"/>
    </source>
</evidence>
<evidence type="ECO:0000256" key="1">
    <source>
        <dbReference type="ARBA" id="ARBA00022598"/>
    </source>
</evidence>
<feature type="binding site" evidence="7">
    <location>
        <position position="104"/>
    </location>
    <ligand>
        <name>Zn(2+)</name>
        <dbReference type="ChEBI" id="CHEBI:29105"/>
    </ligand>
</feature>
<reference evidence="10 11" key="1">
    <citation type="submission" date="2019-07" db="EMBL/GenBank/DDBJ databases">
        <title>Qingshengfaniella alkalisoli gen. nov., sp. nov., isolated from saline soil.</title>
        <authorList>
            <person name="Xu L."/>
            <person name="Huang X.-X."/>
            <person name="Sun J.-Q."/>
        </authorList>
    </citation>
    <scope>NUCLEOTIDE SEQUENCE [LARGE SCALE GENOMIC DNA]</scope>
    <source>
        <strain evidence="10 11">DSM 27279</strain>
    </source>
</reference>
<keyword evidence="1 7" id="KW-0436">Ligase</keyword>
<sequence length="292" mass="31937">MPVSARSAYVGRFAPSPSGPLHLGSLVAALASRLDALAHGGTWLVRIEDIDAPRTVAGADRVILAQLAALGMHSDRPVLYQSSRLAGYQHALDALAARVPVYPCGCTRREIAEAAPPSPITGERPYLGTCRQGLAPGRAPRAWRIRVPPGEICIDDRWLGRVCQDVAREVGDFVIRRADGLWAYQWVVVLDDIAQGITDIVRGADLLTSTARQCALYDMLGQPRPRYMHVPLVVAPDGRKLSKQNGAPPFDAGKPLEALMHAWEYLGFARFEAGGLDDFWPCATEAWARRWR</sequence>
<dbReference type="PANTHER" id="PTHR43311">
    <property type="entry name" value="GLUTAMATE--TRNA LIGASE"/>
    <property type="match status" value="1"/>
</dbReference>
<protein>
    <recommendedName>
        <fullName evidence="7">Glutamyl-Q tRNA(Asp) synthetase</fullName>
        <shortName evidence="7">Glu-Q-RSs</shortName>
        <ecNumber evidence="7">6.1.1.-</ecNumber>
    </recommendedName>
</protein>